<accession>A0A517LLY6</accession>
<name>A0A517LLY6_9PEZI</name>
<dbReference type="InterPro" id="IPR036259">
    <property type="entry name" value="MFS_trans_sf"/>
</dbReference>
<dbReference type="Gene3D" id="1.20.1250.20">
    <property type="entry name" value="MFS general substrate transporter like domains"/>
    <property type="match status" value="1"/>
</dbReference>
<reference evidence="6 7" key="1">
    <citation type="submission" date="2019-07" db="EMBL/GenBank/DDBJ databases">
        <title>Finished genome of Venturia effusa.</title>
        <authorList>
            <person name="Young C.A."/>
            <person name="Cox M.P."/>
            <person name="Ganley A.R.D."/>
            <person name="David W.J."/>
        </authorList>
    </citation>
    <scope>NUCLEOTIDE SEQUENCE [LARGE SCALE GENOMIC DNA]</scope>
    <source>
        <strain evidence="7">albino</strain>
    </source>
</reference>
<dbReference type="PANTHER" id="PTHR23507">
    <property type="entry name" value="ZGC:174356"/>
    <property type="match status" value="1"/>
</dbReference>
<keyword evidence="3 5" id="KW-1133">Transmembrane helix</keyword>
<feature type="transmembrane region" description="Helical" evidence="5">
    <location>
        <begin position="194"/>
        <end position="213"/>
    </location>
</feature>
<evidence type="ECO:0000256" key="5">
    <source>
        <dbReference type="SAM" id="Phobius"/>
    </source>
</evidence>
<dbReference type="GO" id="GO:0022857">
    <property type="term" value="F:transmembrane transporter activity"/>
    <property type="evidence" value="ECO:0007669"/>
    <property type="project" value="TreeGrafter"/>
</dbReference>
<comment type="subcellular location">
    <subcellularLocation>
        <location evidence="1">Membrane</location>
        <topology evidence="1">Multi-pass membrane protein</topology>
    </subcellularLocation>
</comment>
<feature type="transmembrane region" description="Helical" evidence="5">
    <location>
        <begin position="251"/>
        <end position="271"/>
    </location>
</feature>
<dbReference type="EMBL" id="CP042199">
    <property type="protein sequence ID" value="QDS76647.1"/>
    <property type="molecule type" value="Genomic_DNA"/>
</dbReference>
<dbReference type="GO" id="GO:0016020">
    <property type="term" value="C:membrane"/>
    <property type="evidence" value="ECO:0007669"/>
    <property type="project" value="UniProtKB-SubCell"/>
</dbReference>
<keyword evidence="7" id="KW-1185">Reference proteome</keyword>
<evidence type="ECO:0000256" key="3">
    <source>
        <dbReference type="ARBA" id="ARBA00022989"/>
    </source>
</evidence>
<evidence type="ECO:0000256" key="4">
    <source>
        <dbReference type="ARBA" id="ARBA00023136"/>
    </source>
</evidence>
<protein>
    <recommendedName>
        <fullName evidence="8">Major facilitator superfamily (MFS) profile domain-containing protein</fullName>
    </recommendedName>
</protein>
<sequence>MLGIALSENWVLTVLLFPNIFPVHATWLSPLFRVLGGGIPVLVGSCWAMFAGLSPPELRTRIFFYIGIVQMTTQLVGPMAGLLLMETVGPYVTFFLGIWLQVLGLPILLLLPSTIAKNEQVLDNDPNAPLAVSPEWNLTNIKEQLNGLLAHFRESVLPLLRPTIIIGLLAMFFNCLVQPIIQILMQYMSVKFRWLISQMAILIAVLPYLHHVFTKRVAIPATADLYVARICVTFLIAGSLGMGLAAYAPSFMIALIVFSIGSGFTQAMRSFMTTLVPKHEIGLLYTIMAIFDSIGALTATPLLAYSFSYGISKGGMLIGLPFFIVAIIYCISGVSVWTLKAREEDQTDGSEDHGLAGLVYLMALASLDYNIAVERF</sequence>
<evidence type="ECO:0000313" key="6">
    <source>
        <dbReference type="EMBL" id="QDS76647.1"/>
    </source>
</evidence>
<dbReference type="AlphaFoldDB" id="A0A517LLY6"/>
<feature type="transmembrane region" description="Helical" evidence="5">
    <location>
        <begin position="91"/>
        <end position="111"/>
    </location>
</feature>
<feature type="transmembrane region" description="Helical" evidence="5">
    <location>
        <begin position="62"/>
        <end position="85"/>
    </location>
</feature>
<dbReference type="Proteomes" id="UP000316270">
    <property type="component" value="Chromosome 15"/>
</dbReference>
<feature type="transmembrane region" description="Helical" evidence="5">
    <location>
        <begin position="316"/>
        <end position="339"/>
    </location>
</feature>
<evidence type="ECO:0000313" key="7">
    <source>
        <dbReference type="Proteomes" id="UP000316270"/>
    </source>
</evidence>
<dbReference type="STRING" id="50376.A0A517LLY6"/>
<evidence type="ECO:0008006" key="8">
    <source>
        <dbReference type="Google" id="ProtNLM"/>
    </source>
</evidence>
<organism evidence="6 7">
    <name type="scientific">Venturia effusa</name>
    <dbReference type="NCBI Taxonomy" id="50376"/>
    <lineage>
        <taxon>Eukaryota</taxon>
        <taxon>Fungi</taxon>
        <taxon>Dikarya</taxon>
        <taxon>Ascomycota</taxon>
        <taxon>Pezizomycotina</taxon>
        <taxon>Dothideomycetes</taxon>
        <taxon>Pleosporomycetidae</taxon>
        <taxon>Venturiales</taxon>
        <taxon>Venturiaceae</taxon>
        <taxon>Venturia</taxon>
    </lineage>
</organism>
<keyword evidence="4 5" id="KW-0472">Membrane</keyword>
<feature type="transmembrane region" description="Helical" evidence="5">
    <location>
        <begin position="283"/>
        <end position="304"/>
    </location>
</feature>
<dbReference type="OrthoDB" id="194139at2759"/>
<feature type="transmembrane region" description="Helical" evidence="5">
    <location>
        <begin position="225"/>
        <end position="245"/>
    </location>
</feature>
<keyword evidence="2 5" id="KW-0812">Transmembrane</keyword>
<proteinExistence type="predicted"/>
<evidence type="ECO:0000256" key="2">
    <source>
        <dbReference type="ARBA" id="ARBA00022692"/>
    </source>
</evidence>
<dbReference type="SUPFAM" id="SSF103473">
    <property type="entry name" value="MFS general substrate transporter"/>
    <property type="match status" value="1"/>
</dbReference>
<gene>
    <name evidence="6" type="ORF">FKW77_008143</name>
</gene>
<evidence type="ECO:0000256" key="1">
    <source>
        <dbReference type="ARBA" id="ARBA00004141"/>
    </source>
</evidence>
<feature type="transmembrane region" description="Helical" evidence="5">
    <location>
        <begin position="163"/>
        <end position="188"/>
    </location>
</feature>
<dbReference type="PANTHER" id="PTHR23507:SF1">
    <property type="entry name" value="FI18259P1-RELATED"/>
    <property type="match status" value="1"/>
</dbReference>
<feature type="transmembrane region" description="Helical" evidence="5">
    <location>
        <begin position="31"/>
        <end position="50"/>
    </location>
</feature>